<keyword evidence="2" id="KW-0732">Signal</keyword>
<dbReference type="EMBL" id="JASPKZ010009790">
    <property type="protein sequence ID" value="KAJ9576461.1"/>
    <property type="molecule type" value="Genomic_DNA"/>
</dbReference>
<proteinExistence type="predicted"/>
<evidence type="ECO:0000259" key="3">
    <source>
        <dbReference type="PROSITE" id="PS51465"/>
    </source>
</evidence>
<dbReference type="Proteomes" id="UP001233999">
    <property type="component" value="Unassembled WGS sequence"/>
</dbReference>
<dbReference type="Gene3D" id="3.30.60.30">
    <property type="match status" value="1"/>
</dbReference>
<feature type="compositionally biased region" description="Acidic residues" evidence="1">
    <location>
        <begin position="125"/>
        <end position="156"/>
    </location>
</feature>
<reference evidence="4" key="1">
    <citation type="journal article" date="2023" name="IScience">
        <title>Live-bearing cockroach genome reveals convergent evolutionary mechanisms linked to viviparity in insects and beyond.</title>
        <authorList>
            <person name="Fouks B."/>
            <person name="Harrison M.C."/>
            <person name="Mikhailova A.A."/>
            <person name="Marchal E."/>
            <person name="English S."/>
            <person name="Carruthers M."/>
            <person name="Jennings E.C."/>
            <person name="Chiamaka E.L."/>
            <person name="Frigard R.A."/>
            <person name="Pippel M."/>
            <person name="Attardo G.M."/>
            <person name="Benoit J.B."/>
            <person name="Bornberg-Bauer E."/>
            <person name="Tobe S.S."/>
        </authorList>
    </citation>
    <scope>NUCLEOTIDE SEQUENCE</scope>
    <source>
        <strain evidence="4">Stay&amp;Tobe</strain>
    </source>
</reference>
<feature type="chain" id="PRO_5042038743" description="Kazal-like domain-containing protein" evidence="2">
    <location>
        <begin position="19"/>
        <end position="156"/>
    </location>
</feature>
<dbReference type="Pfam" id="PF07648">
    <property type="entry name" value="Kazal_2"/>
    <property type="match status" value="1"/>
</dbReference>
<dbReference type="SUPFAM" id="SSF100895">
    <property type="entry name" value="Kazal-type serine protease inhibitors"/>
    <property type="match status" value="1"/>
</dbReference>
<organism evidence="4 5">
    <name type="scientific">Diploptera punctata</name>
    <name type="common">Pacific beetle cockroach</name>
    <dbReference type="NCBI Taxonomy" id="6984"/>
    <lineage>
        <taxon>Eukaryota</taxon>
        <taxon>Metazoa</taxon>
        <taxon>Ecdysozoa</taxon>
        <taxon>Arthropoda</taxon>
        <taxon>Hexapoda</taxon>
        <taxon>Insecta</taxon>
        <taxon>Pterygota</taxon>
        <taxon>Neoptera</taxon>
        <taxon>Polyneoptera</taxon>
        <taxon>Dictyoptera</taxon>
        <taxon>Blattodea</taxon>
        <taxon>Blaberoidea</taxon>
        <taxon>Blaberidae</taxon>
        <taxon>Diplopterinae</taxon>
        <taxon>Diploptera</taxon>
    </lineage>
</organism>
<feature type="signal peptide" evidence="2">
    <location>
        <begin position="1"/>
        <end position="18"/>
    </location>
</feature>
<evidence type="ECO:0000313" key="5">
    <source>
        <dbReference type="Proteomes" id="UP001233999"/>
    </source>
</evidence>
<gene>
    <name evidence="4" type="ORF">L9F63_006674</name>
</gene>
<feature type="domain" description="Kazal-like" evidence="3">
    <location>
        <begin position="26"/>
        <end position="81"/>
    </location>
</feature>
<comment type="caution">
    <text evidence="4">The sequence shown here is derived from an EMBL/GenBank/DDBJ whole genome shotgun (WGS) entry which is preliminary data.</text>
</comment>
<protein>
    <recommendedName>
        <fullName evidence="3">Kazal-like domain-containing protein</fullName>
    </recommendedName>
</protein>
<evidence type="ECO:0000313" key="4">
    <source>
        <dbReference type="EMBL" id="KAJ9576461.1"/>
    </source>
</evidence>
<dbReference type="AlphaFoldDB" id="A0AAD8E4G1"/>
<feature type="region of interest" description="Disordered" evidence="1">
    <location>
        <begin position="116"/>
        <end position="156"/>
    </location>
</feature>
<name>A0AAD8E4G1_DIPPU</name>
<dbReference type="PROSITE" id="PS51465">
    <property type="entry name" value="KAZAL_2"/>
    <property type="match status" value="1"/>
</dbReference>
<dbReference type="SMART" id="SM00280">
    <property type="entry name" value="KAZAL"/>
    <property type="match status" value="1"/>
</dbReference>
<dbReference type="InterPro" id="IPR036058">
    <property type="entry name" value="Kazal_dom_sf"/>
</dbReference>
<keyword evidence="5" id="KW-1185">Reference proteome</keyword>
<sequence length="156" mass="17651">MDAACILTFIGLVTVGLAADDESTLVPEERDCSHIRFTPFSVHNYICGSDGVTYINLPHLAYMNCIDNKGVTVVKEGYCDEEKGRLAQEAHHKFMAEYAKEIRKAIREGRPIPIIADAPMPNLDDYPEVEDEEAAAEEQEQEEEYDYDDFEEGRNE</sequence>
<dbReference type="InterPro" id="IPR002350">
    <property type="entry name" value="Kazal_dom"/>
</dbReference>
<accession>A0AAD8E4G1</accession>
<dbReference type="CDD" id="cd00104">
    <property type="entry name" value="KAZAL_FS"/>
    <property type="match status" value="1"/>
</dbReference>
<evidence type="ECO:0000256" key="2">
    <source>
        <dbReference type="SAM" id="SignalP"/>
    </source>
</evidence>
<evidence type="ECO:0000256" key="1">
    <source>
        <dbReference type="SAM" id="MobiDB-lite"/>
    </source>
</evidence>
<reference evidence="4" key="2">
    <citation type="submission" date="2023-05" db="EMBL/GenBank/DDBJ databases">
        <authorList>
            <person name="Fouks B."/>
        </authorList>
    </citation>
    <scope>NUCLEOTIDE SEQUENCE</scope>
    <source>
        <strain evidence="4">Stay&amp;Tobe</strain>
        <tissue evidence="4">Testes</tissue>
    </source>
</reference>